<dbReference type="PANTHER" id="PTHR41339:SF1">
    <property type="entry name" value="SECRETED PROTEIN"/>
    <property type="match status" value="1"/>
</dbReference>
<dbReference type="AlphaFoldDB" id="A0A5S3X5Z0"/>
<feature type="chain" id="PRO_5024368930" description="Serine/threonine protein kinase" evidence="2">
    <location>
        <begin position="20"/>
        <end position="551"/>
    </location>
</feature>
<dbReference type="PROSITE" id="PS51257">
    <property type="entry name" value="PROKAR_LIPOPROTEIN"/>
    <property type="match status" value="1"/>
</dbReference>
<name>A0A5S3X5Z0_9GAMM</name>
<feature type="region of interest" description="Disordered" evidence="1">
    <location>
        <begin position="30"/>
        <end position="60"/>
    </location>
</feature>
<accession>A0A5S3X5Z0</accession>
<evidence type="ECO:0000256" key="2">
    <source>
        <dbReference type="SAM" id="SignalP"/>
    </source>
</evidence>
<keyword evidence="2" id="KW-0732">Signal</keyword>
<reference evidence="3 4" key="1">
    <citation type="submission" date="2018-01" db="EMBL/GenBank/DDBJ databases">
        <authorList>
            <person name="Paulsen S."/>
            <person name="Gram L.K."/>
        </authorList>
    </citation>
    <scope>NUCLEOTIDE SEQUENCE [LARGE SCALE GENOMIC DNA]</scope>
    <source>
        <strain evidence="3 4">S2599</strain>
    </source>
</reference>
<dbReference type="OrthoDB" id="237393at2"/>
<dbReference type="PANTHER" id="PTHR41339">
    <property type="entry name" value="LIPL48"/>
    <property type="match status" value="1"/>
</dbReference>
<feature type="signal peptide" evidence="2">
    <location>
        <begin position="1"/>
        <end position="19"/>
    </location>
</feature>
<reference evidence="4" key="2">
    <citation type="submission" date="2019-06" db="EMBL/GenBank/DDBJ databases">
        <title>Co-occurence of chitin degradation, pigmentation and bioactivity in marine Pseudoalteromonas.</title>
        <authorList>
            <person name="Sonnenschein E.C."/>
            <person name="Bech P.K."/>
        </authorList>
    </citation>
    <scope>NUCLEOTIDE SEQUENCE [LARGE SCALE GENOMIC DNA]</scope>
    <source>
        <strain evidence="4">S2599</strain>
    </source>
</reference>
<evidence type="ECO:0000313" key="3">
    <source>
        <dbReference type="EMBL" id="TMP39355.1"/>
    </source>
</evidence>
<dbReference type="SUPFAM" id="SSF51126">
    <property type="entry name" value="Pectin lyase-like"/>
    <property type="match status" value="1"/>
</dbReference>
<comment type="caution">
    <text evidence="3">The sequence shown here is derived from an EMBL/GenBank/DDBJ whole genome shotgun (WGS) entry which is preliminary data.</text>
</comment>
<evidence type="ECO:0000256" key="1">
    <source>
        <dbReference type="SAM" id="MobiDB-lite"/>
    </source>
</evidence>
<evidence type="ECO:0000313" key="4">
    <source>
        <dbReference type="Proteomes" id="UP000306719"/>
    </source>
</evidence>
<feature type="compositionally biased region" description="Polar residues" evidence="1">
    <location>
        <begin position="30"/>
        <end position="41"/>
    </location>
</feature>
<protein>
    <recommendedName>
        <fullName evidence="5">Serine/threonine protein kinase</fullName>
    </recommendedName>
</protein>
<sequence>MKLAGLFKVSLITSALVLAGCGGDVNITPTTNDNRVDNSQDVVAPDTGNGNGNGGDVDKDAGGDTDTLVCASYTMGGKEFKGELDAVKKNCVYNTEFANNAKDITSSFEIKALSSGGAHIFQGALFIGEDVDTSKGGVVNTDGPTLTIEAGATIAFTKAENFVRIARGAQISAVGEVDKPITFTSIKEIDGDATTVPAMQDWGGIQINGMAQTVECSKTEAEQNQCNVDAEGVVSYYGGNNNEDSSGSLQHVVVKYAGFGVEGDELNSITLNAVGSGTTVDYVHIHNGYDDGIELFGGTVNIKHIVVTETADDGIDWDTGWKGKGQFILVQTLTQGNHGFETDGGKKDPSTADGQDRATTVSYPTIANATVVSNGVQGPRGYGAGMEMKEWGKAQLHNMLFVNAGTEAGTGCFDLYNEKDKSTSMGVHANANAGEIAFKNSVFACGLNFEEVEVPLTDDLANFDIEAWFTKPENGNKLIGFKDFASVLGDNGVATKGSMLDKDGNTVAVESSKLSQQDSFFEDVAYIGAIGESETDTTWAKFVAMSLERTK</sequence>
<dbReference type="RefSeq" id="WP_138543271.1">
    <property type="nucleotide sequence ID" value="NZ_PNCJ01000005.1"/>
</dbReference>
<proteinExistence type="predicted"/>
<organism evidence="3 4">
    <name type="scientific">Pseudoalteromonas rubra</name>
    <dbReference type="NCBI Taxonomy" id="43658"/>
    <lineage>
        <taxon>Bacteria</taxon>
        <taxon>Pseudomonadati</taxon>
        <taxon>Pseudomonadota</taxon>
        <taxon>Gammaproteobacteria</taxon>
        <taxon>Alteromonadales</taxon>
        <taxon>Pseudoalteromonadaceae</taxon>
        <taxon>Pseudoalteromonas</taxon>
    </lineage>
</organism>
<gene>
    <name evidence="3" type="ORF">CWB98_01840</name>
</gene>
<dbReference type="Proteomes" id="UP000306719">
    <property type="component" value="Unassembled WGS sequence"/>
</dbReference>
<dbReference type="EMBL" id="PNCJ01000005">
    <property type="protein sequence ID" value="TMP39355.1"/>
    <property type="molecule type" value="Genomic_DNA"/>
</dbReference>
<dbReference type="InterPro" id="IPR011050">
    <property type="entry name" value="Pectin_lyase_fold/virulence"/>
</dbReference>
<evidence type="ECO:0008006" key="5">
    <source>
        <dbReference type="Google" id="ProtNLM"/>
    </source>
</evidence>